<gene>
    <name evidence="1" type="ORF">CYY_008548</name>
</gene>
<reference evidence="1" key="1">
    <citation type="submission" date="2020-01" db="EMBL/GenBank/DDBJ databases">
        <title>Development of genomics and gene disruption for Polysphondylium violaceum indicates a role for the polyketide synthase stlB in stalk morphogenesis.</title>
        <authorList>
            <person name="Narita B."/>
            <person name="Kawabe Y."/>
            <person name="Kin K."/>
            <person name="Saito T."/>
            <person name="Gibbs R."/>
            <person name="Kuspa A."/>
            <person name="Muzny D."/>
            <person name="Queller D."/>
            <person name="Richards S."/>
            <person name="Strassman J."/>
            <person name="Sucgang R."/>
            <person name="Worley K."/>
            <person name="Schaap P."/>
        </authorList>
    </citation>
    <scope>NUCLEOTIDE SEQUENCE</scope>
    <source>
        <strain evidence="1">QSvi11</strain>
    </source>
</reference>
<organism evidence="1 2">
    <name type="scientific">Polysphondylium violaceum</name>
    <dbReference type="NCBI Taxonomy" id="133409"/>
    <lineage>
        <taxon>Eukaryota</taxon>
        <taxon>Amoebozoa</taxon>
        <taxon>Evosea</taxon>
        <taxon>Eumycetozoa</taxon>
        <taxon>Dictyostelia</taxon>
        <taxon>Dictyosteliales</taxon>
        <taxon>Dictyosteliaceae</taxon>
        <taxon>Polysphondylium</taxon>
    </lineage>
</organism>
<dbReference type="InterPro" id="IPR053354">
    <property type="entry name" value="MGDG_epimerase"/>
</dbReference>
<proteinExistence type="predicted"/>
<protein>
    <submittedName>
        <fullName evidence="1">Uncharacterized protein</fullName>
    </submittedName>
</protein>
<dbReference type="OrthoDB" id="198417at2759"/>
<comment type="caution">
    <text evidence="1">The sequence shown here is derived from an EMBL/GenBank/DDBJ whole genome shotgun (WGS) entry which is preliminary data.</text>
</comment>
<keyword evidence="2" id="KW-1185">Reference proteome</keyword>
<name>A0A8J4PLF8_9MYCE</name>
<dbReference type="PANTHER" id="PTHR43558:SF6">
    <property type="entry name" value="REDUCTASE, PUTATIVE (AFU_ORTHOLOGUE AFUA_3G10540)-RELATED"/>
    <property type="match status" value="1"/>
</dbReference>
<dbReference type="Proteomes" id="UP000695562">
    <property type="component" value="Unassembled WGS sequence"/>
</dbReference>
<dbReference type="PANTHER" id="PTHR43558">
    <property type="entry name" value="REDUCTASE, PUTATIVE (AFU_ORTHOLOGUE AFUA_3G10540)-RELATED"/>
    <property type="match status" value="1"/>
</dbReference>
<sequence>MNNNIIHYLNEYEEFHTVYQQPDGYIEKNLNFINQLLGYDTKFRHYPKVSDPYLTYVRSYEVGKTSIVPCYDLFQRSFHVFSNGLLDGIWGLDQEGCQVFCYGGSVLACLLDLPLGLMRSYANLRRYERLIDRFPFPSYYNNGVKQEYSNKHSFTVELRKHFLEAAGQDRNSSFSVSDIDLFITAPSISAAIAKLEHVANTIAANYTRRQIPFRFVRTPNSVTIVSAYPYRPIQIISIFSKSMQDQLNRTDLDCLAHVFTGDNIIASSRCIRSLNLRANYIPSHLFIAEQRQRIFKYATRGFASICYDSNHCQHAERCDQKMENFDLSIGIQRQIDKLNTRLRPHPLQPITYSIEYLTANYPFCKTKTFDDTLEFLHQHFPQQGLICTDIHDALLVPQDLQTSLGKIKPLDWNFNIWKKSIDGDNGDNGDNGDDNEE</sequence>
<dbReference type="AlphaFoldDB" id="A0A8J4PLF8"/>
<evidence type="ECO:0000313" key="1">
    <source>
        <dbReference type="EMBL" id="KAF2070135.1"/>
    </source>
</evidence>
<accession>A0A8J4PLF8</accession>
<evidence type="ECO:0000313" key="2">
    <source>
        <dbReference type="Proteomes" id="UP000695562"/>
    </source>
</evidence>
<dbReference type="EMBL" id="AJWJ01000536">
    <property type="protein sequence ID" value="KAF2070135.1"/>
    <property type="molecule type" value="Genomic_DNA"/>
</dbReference>